<comment type="caution">
    <text evidence="1">The sequence shown here is derived from an EMBL/GenBank/DDBJ whole genome shotgun (WGS) entry which is preliminary data.</text>
</comment>
<keyword evidence="2" id="KW-1185">Reference proteome</keyword>
<dbReference type="SUPFAM" id="SSF51197">
    <property type="entry name" value="Clavaminate synthase-like"/>
    <property type="match status" value="1"/>
</dbReference>
<dbReference type="InterPro" id="IPR008775">
    <property type="entry name" value="Phytyl_CoA_dOase-like"/>
</dbReference>
<dbReference type="Gene3D" id="2.60.120.620">
    <property type="entry name" value="q2cbj1_9rhob like domain"/>
    <property type="match status" value="1"/>
</dbReference>
<name>A0A927N5V6_9ACTN</name>
<protein>
    <recommendedName>
        <fullName evidence="3">Phytanoyl-CoA dioxygenase (PhyH)</fullName>
    </recommendedName>
</protein>
<proteinExistence type="predicted"/>
<sequence length="266" mass="29418">MLSASQYDEFERTGLLRLPGAIPDVAAMCDRIWDHLLEERGISRADPATWPADGRMSGLRGVGRHGELDRIGSSILRAALDGLLGKGRWLEPRTWARLLLTFPNRESVEWDVPLGAWHNDFIPFQAEAGLRAVQLFALLNEVRPQGGGTLGLRGSHRLVAKYADPAGDGPHPRELRRDMGSAHPWLRELWRGGSDSVCDRTQRFMVEGAVLDGIPVRVVELSGSPGDVFLMHCDTFHVAAPNCLDQPRIMATNVISRERARNPGPI</sequence>
<evidence type="ECO:0000313" key="2">
    <source>
        <dbReference type="Proteomes" id="UP000638648"/>
    </source>
</evidence>
<gene>
    <name evidence="1" type="ORF">HEB94_005918</name>
</gene>
<dbReference type="RefSeq" id="WP_192752719.1">
    <property type="nucleotide sequence ID" value="NZ_BAABJL010000273.1"/>
</dbReference>
<dbReference type="EMBL" id="JADBEM010000001">
    <property type="protein sequence ID" value="MBE1609070.1"/>
    <property type="molecule type" value="Genomic_DNA"/>
</dbReference>
<dbReference type="GO" id="GO:0016706">
    <property type="term" value="F:2-oxoglutarate-dependent dioxygenase activity"/>
    <property type="evidence" value="ECO:0007669"/>
    <property type="project" value="UniProtKB-ARBA"/>
</dbReference>
<evidence type="ECO:0008006" key="3">
    <source>
        <dbReference type="Google" id="ProtNLM"/>
    </source>
</evidence>
<dbReference type="Proteomes" id="UP000638648">
    <property type="component" value="Unassembled WGS sequence"/>
</dbReference>
<accession>A0A927N5V6</accession>
<organism evidence="1 2">
    <name type="scientific">Actinopolymorpha pittospori</name>
    <dbReference type="NCBI Taxonomy" id="648752"/>
    <lineage>
        <taxon>Bacteria</taxon>
        <taxon>Bacillati</taxon>
        <taxon>Actinomycetota</taxon>
        <taxon>Actinomycetes</taxon>
        <taxon>Propionibacteriales</taxon>
        <taxon>Actinopolymorphaceae</taxon>
        <taxon>Actinopolymorpha</taxon>
    </lineage>
</organism>
<evidence type="ECO:0000313" key="1">
    <source>
        <dbReference type="EMBL" id="MBE1609070.1"/>
    </source>
</evidence>
<dbReference type="AlphaFoldDB" id="A0A927N5V6"/>
<reference evidence="1" key="1">
    <citation type="submission" date="2020-10" db="EMBL/GenBank/DDBJ databases">
        <title>Sequencing the genomes of 1000 actinobacteria strains.</title>
        <authorList>
            <person name="Klenk H.-P."/>
        </authorList>
    </citation>
    <scope>NUCLEOTIDE SEQUENCE</scope>
    <source>
        <strain evidence="1">DSM 45354</strain>
    </source>
</reference>
<dbReference type="Pfam" id="PF05721">
    <property type="entry name" value="PhyH"/>
    <property type="match status" value="1"/>
</dbReference>